<evidence type="ECO:0000313" key="1">
    <source>
        <dbReference type="EMBL" id="KAI5312741.1"/>
    </source>
</evidence>
<accession>A0AAD4YKQ6</accession>
<dbReference type="Proteomes" id="UP001054821">
    <property type="component" value="Chromosome 8"/>
</dbReference>
<reference evidence="1 2" key="1">
    <citation type="journal article" date="2022" name="G3 (Bethesda)">
        <title>Whole-genome sequence and methylome profiling of the almond [Prunus dulcis (Mill.) D.A. Webb] cultivar 'Nonpareil'.</title>
        <authorList>
            <person name="D'Amico-Willman K.M."/>
            <person name="Ouma W.Z."/>
            <person name="Meulia T."/>
            <person name="Sideli G.M."/>
            <person name="Gradziel T.M."/>
            <person name="Fresnedo-Ramirez J."/>
        </authorList>
    </citation>
    <scope>NUCLEOTIDE SEQUENCE [LARGE SCALE GENOMIC DNA]</scope>
    <source>
        <strain evidence="1">Clone GOH B32 T37-40</strain>
    </source>
</reference>
<organism evidence="1 2">
    <name type="scientific">Prunus dulcis</name>
    <name type="common">Almond</name>
    <name type="synonym">Amygdalus dulcis</name>
    <dbReference type="NCBI Taxonomy" id="3755"/>
    <lineage>
        <taxon>Eukaryota</taxon>
        <taxon>Viridiplantae</taxon>
        <taxon>Streptophyta</taxon>
        <taxon>Embryophyta</taxon>
        <taxon>Tracheophyta</taxon>
        <taxon>Spermatophyta</taxon>
        <taxon>Magnoliopsida</taxon>
        <taxon>eudicotyledons</taxon>
        <taxon>Gunneridae</taxon>
        <taxon>Pentapetalae</taxon>
        <taxon>rosids</taxon>
        <taxon>fabids</taxon>
        <taxon>Rosales</taxon>
        <taxon>Rosaceae</taxon>
        <taxon>Amygdaloideae</taxon>
        <taxon>Amygdaleae</taxon>
        <taxon>Prunus</taxon>
    </lineage>
</organism>
<proteinExistence type="predicted"/>
<keyword evidence="2" id="KW-1185">Reference proteome</keyword>
<name>A0AAD4YKQ6_PRUDU</name>
<comment type="caution">
    <text evidence="1">The sequence shown here is derived from an EMBL/GenBank/DDBJ whole genome shotgun (WGS) entry which is preliminary data.</text>
</comment>
<dbReference type="EMBL" id="JAJFAZ020000008">
    <property type="protein sequence ID" value="KAI5312741.1"/>
    <property type="molecule type" value="Genomic_DNA"/>
</dbReference>
<gene>
    <name evidence="1" type="ORF">L3X38_041915</name>
</gene>
<dbReference type="AlphaFoldDB" id="A0AAD4YKQ6"/>
<sequence>MKTSISIYSSNGSQATVRGIHFPQFQPNLINITKPWFGRVADHRTGGHWHTYFGDRRRAEEMQDGLQLARREVGAVQFGSREHRWQN</sequence>
<evidence type="ECO:0000313" key="2">
    <source>
        <dbReference type="Proteomes" id="UP001054821"/>
    </source>
</evidence>
<protein>
    <submittedName>
        <fullName evidence="1">Uncharacterized protein</fullName>
    </submittedName>
</protein>